<comment type="caution">
    <text evidence="1">The sequence shown here is derived from an EMBL/GenBank/DDBJ whole genome shotgun (WGS) entry which is preliminary data.</text>
</comment>
<organism evidence="1">
    <name type="scientific">marine sediment metagenome</name>
    <dbReference type="NCBI Taxonomy" id="412755"/>
    <lineage>
        <taxon>unclassified sequences</taxon>
        <taxon>metagenomes</taxon>
        <taxon>ecological metagenomes</taxon>
    </lineage>
</organism>
<evidence type="ECO:0000313" key="1">
    <source>
        <dbReference type="EMBL" id="KKN31710.1"/>
    </source>
</evidence>
<proteinExistence type="predicted"/>
<gene>
    <name evidence="1" type="ORF">LCGC14_0821330</name>
</gene>
<name>A0A0F9PIP9_9ZZZZ</name>
<protein>
    <submittedName>
        <fullName evidence="1">Uncharacterized protein</fullName>
    </submittedName>
</protein>
<sequence>MTERKQEVIEIFRRYGVQNNEALYDRLALLMVREFPDEALKDLLDLIPDKEALFWKIKCLIERAISFGIGSNDLDKDWRIEKIGYVDGLMIELNTLWEGPDHIADLSKKGTDDELKKIYEAQDRLGVVYPQHSRKPKGTCQTCGGSGEIDHMTPSGDEELGIDCPDCTGECQHKDIKTYGGCLYCRDCNEYIKERRKDKAVTAWLYGPPSAPVMIYADDGGWYIDRRTLPARRKAQVAQSERSGA</sequence>
<dbReference type="AlphaFoldDB" id="A0A0F9PIP9"/>
<accession>A0A0F9PIP9</accession>
<reference evidence="1" key="1">
    <citation type="journal article" date="2015" name="Nature">
        <title>Complex archaea that bridge the gap between prokaryotes and eukaryotes.</title>
        <authorList>
            <person name="Spang A."/>
            <person name="Saw J.H."/>
            <person name="Jorgensen S.L."/>
            <person name="Zaremba-Niedzwiedzka K."/>
            <person name="Martijn J."/>
            <person name="Lind A.E."/>
            <person name="van Eijk R."/>
            <person name="Schleper C."/>
            <person name="Guy L."/>
            <person name="Ettema T.J."/>
        </authorList>
    </citation>
    <scope>NUCLEOTIDE SEQUENCE</scope>
</reference>
<dbReference type="EMBL" id="LAZR01002308">
    <property type="protein sequence ID" value="KKN31710.1"/>
    <property type="molecule type" value="Genomic_DNA"/>
</dbReference>